<reference evidence="3 4" key="1">
    <citation type="submission" date="2015-08" db="EMBL/GenBank/DDBJ databases">
        <title>Next Generation Sequencing and Analysis of the Genome of Puccinia sorghi L Schw, the Causal Agent of Maize Common Rust.</title>
        <authorList>
            <person name="Rochi L."/>
            <person name="Burguener G."/>
            <person name="Darino M."/>
            <person name="Turjanski A."/>
            <person name="Kreff E."/>
            <person name="Dieguez M.J."/>
            <person name="Sacco F."/>
        </authorList>
    </citation>
    <scope>NUCLEOTIDE SEQUENCE [LARGE SCALE GENOMIC DNA]</scope>
    <source>
        <strain evidence="3 4">RO10H11247</strain>
    </source>
</reference>
<comment type="caution">
    <text evidence="3">The sequence shown here is derived from an EMBL/GenBank/DDBJ whole genome shotgun (WGS) entry which is preliminary data.</text>
</comment>
<evidence type="ECO:0000256" key="1">
    <source>
        <dbReference type="SAM" id="MobiDB-lite"/>
    </source>
</evidence>
<feature type="region of interest" description="Disordered" evidence="1">
    <location>
        <begin position="177"/>
        <end position="199"/>
    </location>
</feature>
<feature type="signal peptide" evidence="2">
    <location>
        <begin position="1"/>
        <end position="20"/>
    </location>
</feature>
<keyword evidence="2" id="KW-0732">Signal</keyword>
<dbReference type="STRING" id="27349.A0A0L6VKH4"/>
<proteinExistence type="predicted"/>
<keyword evidence="4" id="KW-1185">Reference proteome</keyword>
<protein>
    <submittedName>
        <fullName evidence="3">Uncharacterized protein</fullName>
    </submittedName>
</protein>
<sequence>MLVIPSFMLSLLVSIQASNAEVTGAKGEPIMTMPPPSSGGNTTADAVGAMASGVTQSTIDRATAVANVTASAATNATNFMIATLVDNKSCGSATSHINACLVRSCMHLLCHASTNCWFDTPPIFVMGCLRNYANLATCYGGCPNLSSQGVQYKSMSTQHCEMPGVAEKVKAAAAVKNNTTTTTSRPSGPSDAPTPKMSAKSAASNSFQLSALALVTGFSAALAHLAV</sequence>
<feature type="chain" id="PRO_5005568133" evidence="2">
    <location>
        <begin position="21"/>
        <end position="227"/>
    </location>
</feature>
<evidence type="ECO:0000313" key="4">
    <source>
        <dbReference type="Proteomes" id="UP000037035"/>
    </source>
</evidence>
<name>A0A0L6VKH4_9BASI</name>
<dbReference type="Proteomes" id="UP000037035">
    <property type="component" value="Unassembled WGS sequence"/>
</dbReference>
<dbReference type="VEuPathDB" id="FungiDB:VP01_1436g3"/>
<gene>
    <name evidence="3" type="ORF">VP01_1436g3</name>
</gene>
<accession>A0A0L6VKH4</accession>
<dbReference type="AlphaFoldDB" id="A0A0L6VKH4"/>
<evidence type="ECO:0000313" key="3">
    <source>
        <dbReference type="EMBL" id="KNZ61204.1"/>
    </source>
</evidence>
<dbReference type="EMBL" id="LAVV01004854">
    <property type="protein sequence ID" value="KNZ61204.1"/>
    <property type="molecule type" value="Genomic_DNA"/>
</dbReference>
<evidence type="ECO:0000256" key="2">
    <source>
        <dbReference type="SAM" id="SignalP"/>
    </source>
</evidence>
<organism evidence="3 4">
    <name type="scientific">Puccinia sorghi</name>
    <dbReference type="NCBI Taxonomy" id="27349"/>
    <lineage>
        <taxon>Eukaryota</taxon>
        <taxon>Fungi</taxon>
        <taxon>Dikarya</taxon>
        <taxon>Basidiomycota</taxon>
        <taxon>Pucciniomycotina</taxon>
        <taxon>Pucciniomycetes</taxon>
        <taxon>Pucciniales</taxon>
        <taxon>Pucciniaceae</taxon>
        <taxon>Puccinia</taxon>
    </lineage>
</organism>